<dbReference type="Proteomes" id="UP000562124">
    <property type="component" value="Unassembled WGS sequence"/>
</dbReference>
<dbReference type="SUPFAM" id="SSF53254">
    <property type="entry name" value="Phosphoglycerate mutase-like"/>
    <property type="match status" value="1"/>
</dbReference>
<reference evidence="1 2" key="1">
    <citation type="submission" date="2020-04" db="EMBL/GenBank/DDBJ databases">
        <title>Sequencing and Assembly of C. fimi.</title>
        <authorList>
            <person name="Ramsey A.R."/>
        </authorList>
    </citation>
    <scope>NUCLEOTIDE SEQUENCE [LARGE SCALE GENOMIC DNA]</scope>
    <source>
        <strain evidence="1 2">SB</strain>
    </source>
</reference>
<keyword evidence="2" id="KW-1185">Reference proteome</keyword>
<evidence type="ECO:0000313" key="2">
    <source>
        <dbReference type="Proteomes" id="UP000562124"/>
    </source>
</evidence>
<dbReference type="Pfam" id="PF00300">
    <property type="entry name" value="His_Phos_1"/>
    <property type="match status" value="1"/>
</dbReference>
<dbReference type="AlphaFoldDB" id="A0A7Y0QIX5"/>
<dbReference type="SMART" id="SM00855">
    <property type="entry name" value="PGAM"/>
    <property type="match status" value="1"/>
</dbReference>
<gene>
    <name evidence="1" type="ORF">HIR71_11125</name>
</gene>
<name>A0A7Y0QIX5_CELFI</name>
<evidence type="ECO:0000313" key="1">
    <source>
        <dbReference type="EMBL" id="NMR20762.1"/>
    </source>
</evidence>
<dbReference type="CDD" id="cd07067">
    <property type="entry name" value="HP_PGM_like"/>
    <property type="match status" value="1"/>
</dbReference>
<dbReference type="PANTHER" id="PTHR47623:SF1">
    <property type="entry name" value="OS09G0287300 PROTEIN"/>
    <property type="match status" value="1"/>
</dbReference>
<protein>
    <submittedName>
        <fullName evidence="1">Histidine phosphatase family protein</fullName>
    </submittedName>
</protein>
<dbReference type="EMBL" id="JABCJJ010000016">
    <property type="protein sequence ID" value="NMR20762.1"/>
    <property type="molecule type" value="Genomic_DNA"/>
</dbReference>
<dbReference type="InterPro" id="IPR013078">
    <property type="entry name" value="His_Pase_superF_clade-1"/>
</dbReference>
<dbReference type="PANTHER" id="PTHR47623">
    <property type="entry name" value="OS09G0287300 PROTEIN"/>
    <property type="match status" value="1"/>
</dbReference>
<dbReference type="Gene3D" id="3.40.50.1240">
    <property type="entry name" value="Phosphoglycerate mutase-like"/>
    <property type="match status" value="1"/>
</dbReference>
<comment type="caution">
    <text evidence="1">The sequence shown here is derived from an EMBL/GenBank/DDBJ whole genome shotgun (WGS) entry which is preliminary data.</text>
</comment>
<organism evidence="1 2">
    <name type="scientific">Cellulomonas fimi</name>
    <dbReference type="NCBI Taxonomy" id="1708"/>
    <lineage>
        <taxon>Bacteria</taxon>
        <taxon>Bacillati</taxon>
        <taxon>Actinomycetota</taxon>
        <taxon>Actinomycetes</taxon>
        <taxon>Micrococcales</taxon>
        <taxon>Cellulomonadaceae</taxon>
        <taxon>Cellulomonas</taxon>
    </lineage>
</organism>
<accession>A0A7Y0QIX5</accession>
<proteinExistence type="predicted"/>
<dbReference type="RefSeq" id="WP_169325133.1">
    <property type="nucleotide sequence ID" value="NZ_JABCJJ010000016.1"/>
</dbReference>
<dbReference type="InterPro" id="IPR029033">
    <property type="entry name" value="His_PPase_superfam"/>
</dbReference>
<sequence length="176" mass="18298">MTGGAGAARRLVLLRHARAEQGGRDVDELRPLALEGRRQSTRVSAALVEHGLVPDLVLCSSAVRTRQTWELVRNGLGGAKPEAVVTDALYEAGPGDVLAQVREVDPGVRTLLVVGHEPTVSTLAALLAGPGSDDAGVARVRAGISTASFVVLEVDVDWSGLDRAGAVLRAVVSPKD</sequence>